<dbReference type="InterPro" id="IPR057746">
    <property type="entry name" value="CpnT-like_N"/>
</dbReference>
<feature type="compositionally biased region" description="Low complexity" evidence="1">
    <location>
        <begin position="218"/>
        <end position="234"/>
    </location>
</feature>
<keyword evidence="5" id="KW-1185">Reference proteome</keyword>
<dbReference type="PANTHER" id="PTHR42059">
    <property type="entry name" value="TNT DOMAIN-CONTAINING PROTEIN"/>
    <property type="match status" value="1"/>
</dbReference>
<evidence type="ECO:0000313" key="4">
    <source>
        <dbReference type="EMBL" id="MBA8826909.1"/>
    </source>
</evidence>
<feature type="region of interest" description="Disordered" evidence="1">
    <location>
        <begin position="165"/>
        <end position="408"/>
    </location>
</feature>
<dbReference type="InterPro" id="IPR025331">
    <property type="entry name" value="TNT"/>
</dbReference>
<dbReference type="RefSeq" id="WP_182546079.1">
    <property type="nucleotide sequence ID" value="NZ_JACGWZ010000006.1"/>
</dbReference>
<evidence type="ECO:0000259" key="2">
    <source>
        <dbReference type="Pfam" id="PF14021"/>
    </source>
</evidence>
<evidence type="ECO:0000313" key="5">
    <source>
        <dbReference type="Proteomes" id="UP000569329"/>
    </source>
</evidence>
<dbReference type="Proteomes" id="UP000569329">
    <property type="component" value="Unassembled WGS sequence"/>
</dbReference>
<feature type="region of interest" description="Disordered" evidence="1">
    <location>
        <begin position="647"/>
        <end position="684"/>
    </location>
</feature>
<evidence type="ECO:0000256" key="1">
    <source>
        <dbReference type="SAM" id="MobiDB-lite"/>
    </source>
</evidence>
<protein>
    <recommendedName>
        <fullName evidence="6">DUF4237 domain-containing protein</fullName>
    </recommendedName>
</protein>
<dbReference type="Pfam" id="PF14021">
    <property type="entry name" value="TNT"/>
    <property type="match status" value="1"/>
</dbReference>
<organism evidence="4 5">
    <name type="scientific">Halosaccharopolyspora lacisalsi</name>
    <dbReference type="NCBI Taxonomy" id="1000566"/>
    <lineage>
        <taxon>Bacteria</taxon>
        <taxon>Bacillati</taxon>
        <taxon>Actinomycetota</taxon>
        <taxon>Actinomycetes</taxon>
        <taxon>Pseudonocardiales</taxon>
        <taxon>Pseudonocardiaceae</taxon>
        <taxon>Halosaccharopolyspora</taxon>
    </lineage>
</organism>
<proteinExistence type="predicted"/>
<dbReference type="PANTHER" id="PTHR42059:SF1">
    <property type="entry name" value="TNT DOMAIN-CONTAINING PROTEIN"/>
    <property type="match status" value="1"/>
</dbReference>
<sequence length="684" mass="70856">MGIELPAELRDLAVRVGVHWPEADEDAMRRSAGMWRETAKSVDALARDADATASAALGAFEGTAAEAAREHWNGFVGPESGDLPVSVEECTASADRLDHAADQIGAAKVRIVRELVALAKNTDAAEQAAAAGHPRALAGVETLLRSTSASLAGVHATLAEAVDIDSGVRMEPEGSLPLRPGDTGTAETVSPATPAESVPSVEQTVTSGAESSDGLTGPEGAPAAGPPVDALPGDGAEHTGPVSAETVAGAANRSSGFSESGTGPIPVAGHAQHTSGARDSASTTAPHAVHQAWAAPGASAGNVPQAAPGTTGGPSPAQPGYGRGWQYPSDGGTVAPRPARPPGPPPATGARPPGAAPGPPAAPGPRPAPPRGAFRPGTPLTPGPPPQQQPSPPQHVEAPQRPLRQSERDSTVVAFVLHQFPIGHMPVAASRPSRQWSVSASADDLEAGLRFPPEDHPRSDLIEGFDALTRVRSGEVRRSAAEAGREAPVAGRAPEELFAGYDPLGADHALSEVEWEHRYVRRPASEERGGEYVWPAFSGFPEGGVERGEPIVLAEDTVVDHFGDAWGRVLSASATAFAARCLPPEYAERNYRRYRVMRPLPVWQAITASWFAQPGGGARYRSTHPVVELVALGYLVELAGEDIARRERDSETRTLRIGTTPTALPDSGNAPSDVAAAESRQEAQ</sequence>
<dbReference type="EMBL" id="JACGWZ010000006">
    <property type="protein sequence ID" value="MBA8826909.1"/>
    <property type="molecule type" value="Genomic_DNA"/>
</dbReference>
<comment type="caution">
    <text evidence="4">The sequence shown here is derived from an EMBL/GenBank/DDBJ whole genome shotgun (WGS) entry which is preliminary data.</text>
</comment>
<dbReference type="GO" id="GO:0050135">
    <property type="term" value="F:NADP+ nucleosidase activity"/>
    <property type="evidence" value="ECO:0007669"/>
    <property type="project" value="InterPro"/>
</dbReference>
<reference evidence="4 5" key="1">
    <citation type="submission" date="2020-07" db="EMBL/GenBank/DDBJ databases">
        <title>Sequencing the genomes of 1000 actinobacteria strains.</title>
        <authorList>
            <person name="Klenk H.-P."/>
        </authorList>
    </citation>
    <scope>NUCLEOTIDE SEQUENCE [LARGE SCALE GENOMIC DNA]</scope>
    <source>
        <strain evidence="4 5">DSM 45975</strain>
    </source>
</reference>
<feature type="domain" description="Outer membrane channel protein CpnT-like N-terminal" evidence="3">
    <location>
        <begin position="18"/>
        <end position="132"/>
    </location>
</feature>
<feature type="compositionally biased region" description="Pro residues" evidence="1">
    <location>
        <begin position="354"/>
        <end position="370"/>
    </location>
</feature>
<feature type="compositionally biased region" description="Pro residues" evidence="1">
    <location>
        <begin position="338"/>
        <end position="347"/>
    </location>
</feature>
<gene>
    <name evidence="4" type="ORF">FHX42_004288</name>
</gene>
<dbReference type="Pfam" id="PF25547">
    <property type="entry name" value="WXG100_2"/>
    <property type="match status" value="1"/>
</dbReference>
<dbReference type="InterPro" id="IPR053024">
    <property type="entry name" value="Fungal_surface_NADase"/>
</dbReference>
<evidence type="ECO:0000259" key="3">
    <source>
        <dbReference type="Pfam" id="PF25547"/>
    </source>
</evidence>
<evidence type="ECO:0008006" key="6">
    <source>
        <dbReference type="Google" id="ProtNLM"/>
    </source>
</evidence>
<name>A0A839E1Z2_9PSEU</name>
<feature type="compositionally biased region" description="Polar residues" evidence="1">
    <location>
        <begin position="200"/>
        <end position="214"/>
    </location>
</feature>
<feature type="compositionally biased region" description="Pro residues" evidence="1">
    <location>
        <begin position="379"/>
        <end position="393"/>
    </location>
</feature>
<dbReference type="AlphaFoldDB" id="A0A839E1Z2"/>
<feature type="domain" description="TNT" evidence="2">
    <location>
        <begin position="553"/>
        <end position="637"/>
    </location>
</feature>
<feature type="compositionally biased region" description="Polar residues" evidence="1">
    <location>
        <begin position="272"/>
        <end position="285"/>
    </location>
</feature>
<feature type="compositionally biased region" description="Polar residues" evidence="1">
    <location>
        <begin position="252"/>
        <end position="261"/>
    </location>
</feature>
<accession>A0A839E1Z2</accession>